<keyword evidence="5 6" id="KW-0472">Membrane</keyword>
<dbReference type="PANTHER" id="PTHR30250">
    <property type="entry name" value="PST FAMILY PREDICTED COLANIC ACID TRANSPORTER"/>
    <property type="match status" value="1"/>
</dbReference>
<dbReference type="InterPro" id="IPR050833">
    <property type="entry name" value="Poly_Biosynth_Transport"/>
</dbReference>
<feature type="transmembrane region" description="Helical" evidence="6">
    <location>
        <begin position="220"/>
        <end position="239"/>
    </location>
</feature>
<feature type="transmembrane region" description="Helical" evidence="6">
    <location>
        <begin position="187"/>
        <end position="208"/>
    </location>
</feature>
<dbReference type="Pfam" id="PF01943">
    <property type="entry name" value="Polysacc_synt"/>
    <property type="match status" value="1"/>
</dbReference>
<feature type="transmembrane region" description="Helical" evidence="6">
    <location>
        <begin position="87"/>
        <end position="109"/>
    </location>
</feature>
<dbReference type="GO" id="GO:0005886">
    <property type="term" value="C:plasma membrane"/>
    <property type="evidence" value="ECO:0007669"/>
    <property type="project" value="UniProtKB-SubCell"/>
</dbReference>
<feature type="transmembrane region" description="Helical" evidence="6">
    <location>
        <begin position="121"/>
        <end position="141"/>
    </location>
</feature>
<evidence type="ECO:0000256" key="2">
    <source>
        <dbReference type="ARBA" id="ARBA00022475"/>
    </source>
</evidence>
<feature type="transmembrane region" description="Helical" evidence="6">
    <location>
        <begin position="259"/>
        <end position="279"/>
    </location>
</feature>
<feature type="transmembrane region" description="Helical" evidence="6">
    <location>
        <begin position="451"/>
        <end position="473"/>
    </location>
</feature>
<dbReference type="EMBL" id="JBHSKX010000004">
    <property type="protein sequence ID" value="MFC5368777.1"/>
    <property type="molecule type" value="Genomic_DNA"/>
</dbReference>
<dbReference type="Proteomes" id="UP001596201">
    <property type="component" value="Unassembled WGS sequence"/>
</dbReference>
<feature type="transmembrane region" description="Helical" evidence="6">
    <location>
        <begin position="300"/>
        <end position="320"/>
    </location>
</feature>
<dbReference type="InterPro" id="IPR002797">
    <property type="entry name" value="Polysacc_synth"/>
</dbReference>
<keyword evidence="2" id="KW-1003">Cell membrane</keyword>
<keyword evidence="3 6" id="KW-0812">Transmembrane</keyword>
<evidence type="ECO:0000256" key="4">
    <source>
        <dbReference type="ARBA" id="ARBA00022989"/>
    </source>
</evidence>
<protein>
    <submittedName>
        <fullName evidence="7">Oligosaccharide flippase family protein</fullName>
    </submittedName>
</protein>
<gene>
    <name evidence="7" type="ORF">ACFPJ5_17780</name>
</gene>
<evidence type="ECO:0000256" key="6">
    <source>
        <dbReference type="SAM" id="Phobius"/>
    </source>
</evidence>
<comment type="subcellular location">
    <subcellularLocation>
        <location evidence="1">Cell membrane</location>
        <topology evidence="1">Multi-pass membrane protein</topology>
    </subcellularLocation>
</comment>
<keyword evidence="4 6" id="KW-1133">Transmembrane helix</keyword>
<feature type="transmembrane region" description="Helical" evidence="6">
    <location>
        <begin position="367"/>
        <end position="387"/>
    </location>
</feature>
<feature type="transmembrane region" description="Helical" evidence="6">
    <location>
        <begin position="12"/>
        <end position="31"/>
    </location>
</feature>
<feature type="transmembrane region" description="Helical" evidence="6">
    <location>
        <begin position="426"/>
        <end position="445"/>
    </location>
</feature>
<evidence type="ECO:0000256" key="1">
    <source>
        <dbReference type="ARBA" id="ARBA00004651"/>
    </source>
</evidence>
<keyword evidence="8" id="KW-1185">Reference proteome</keyword>
<proteinExistence type="predicted"/>
<dbReference type="AlphaFoldDB" id="A0ABD5RFD6"/>
<feature type="transmembrane region" description="Helical" evidence="6">
    <location>
        <begin position="393"/>
        <end position="414"/>
    </location>
</feature>
<evidence type="ECO:0000256" key="5">
    <source>
        <dbReference type="ARBA" id="ARBA00023136"/>
    </source>
</evidence>
<organism evidence="7 8">
    <name type="scientific">Salinirubrum litoreum</name>
    <dbReference type="NCBI Taxonomy" id="1126234"/>
    <lineage>
        <taxon>Archaea</taxon>
        <taxon>Methanobacteriati</taxon>
        <taxon>Methanobacteriota</taxon>
        <taxon>Stenosarchaea group</taxon>
        <taxon>Halobacteria</taxon>
        <taxon>Halobacteriales</taxon>
        <taxon>Haloferacaceae</taxon>
        <taxon>Salinirubrum</taxon>
    </lineage>
</organism>
<name>A0ABD5RFD6_9EURY</name>
<dbReference type="PANTHER" id="PTHR30250:SF27">
    <property type="entry name" value="POLYSACCHARIDE BIOSYNTHESIS PROTEIN"/>
    <property type="match status" value="1"/>
</dbReference>
<comment type="caution">
    <text evidence="7">The sequence shown here is derived from an EMBL/GenBank/DDBJ whole genome shotgun (WGS) entry which is preliminary data.</text>
</comment>
<feature type="transmembrane region" description="Helical" evidence="6">
    <location>
        <begin position="326"/>
        <end position="347"/>
    </location>
</feature>
<dbReference type="RefSeq" id="WP_227231347.1">
    <property type="nucleotide sequence ID" value="NZ_JAJCVJ010000003.1"/>
</dbReference>
<evidence type="ECO:0000256" key="3">
    <source>
        <dbReference type="ARBA" id="ARBA00022692"/>
    </source>
</evidence>
<evidence type="ECO:0000313" key="7">
    <source>
        <dbReference type="EMBL" id="MFC5368777.1"/>
    </source>
</evidence>
<feature type="transmembrane region" description="Helical" evidence="6">
    <location>
        <begin position="43"/>
        <end position="66"/>
    </location>
</feature>
<feature type="transmembrane region" description="Helical" evidence="6">
    <location>
        <begin position="161"/>
        <end position="181"/>
    </location>
</feature>
<sequence length="511" mass="55088">MFVDQDDVSKLLSSASLVVAGSLIYSVAQLFERIIIARALDPGAYGEVSIGLTVMGISATFALLGFSQGIPRFMSKFENPTDVRGTLATGLLVAVITTTLITAILLLNAEFLARTFLDPGTPSSLITLFALAVPFVVLMRLGIGGIRGQENTRYKVYAENLLYPGLRLGLIAGLLGLGYGIQAAGYAYLTAAAVSAVFAVYMLHRLFPLVGDFSLHTREMLTFSAPLVVSSLLSVIFSQTDTLMIGYFHPSEEVGFYSAAYPLATGLNLVLTSFGFMYLPVATRLDTGNKREEVDAVYKLTTKWIFVLTFPLFLTLAFFSSDVLTVVFGAEYAVAGLTLTILTIGYFTHAAAGRSKETFSALGFTKYVLLVNAISFGLNFVLNLLLIPDLARVGAAIGSATAYILGNVITLLILNRNFGISPFSRWSIRTFVALPVVMLPLAYLVSQNVEGTFPILAVFGITSAALTLVVLTLSGGLQPEDIIPVEYVETALGVRIPYIRRFIPEDDSILE</sequence>
<accession>A0ABD5RFD6</accession>
<reference evidence="7 8" key="1">
    <citation type="journal article" date="2019" name="Int. J. Syst. Evol. Microbiol.">
        <title>The Global Catalogue of Microorganisms (GCM) 10K type strain sequencing project: providing services to taxonomists for standard genome sequencing and annotation.</title>
        <authorList>
            <consortium name="The Broad Institute Genomics Platform"/>
            <consortium name="The Broad Institute Genome Sequencing Center for Infectious Disease"/>
            <person name="Wu L."/>
            <person name="Ma J."/>
        </authorList>
    </citation>
    <scope>NUCLEOTIDE SEQUENCE [LARGE SCALE GENOMIC DNA]</scope>
    <source>
        <strain evidence="7 8">CGMCC 1.12237</strain>
    </source>
</reference>
<dbReference type="CDD" id="cd13128">
    <property type="entry name" value="MATE_Wzx_like"/>
    <property type="match status" value="1"/>
</dbReference>
<evidence type="ECO:0000313" key="8">
    <source>
        <dbReference type="Proteomes" id="UP001596201"/>
    </source>
</evidence>